<proteinExistence type="predicted"/>
<dbReference type="Gene3D" id="3.40.50.2300">
    <property type="match status" value="1"/>
</dbReference>
<dbReference type="InterPro" id="IPR001789">
    <property type="entry name" value="Sig_transdc_resp-reg_receiver"/>
</dbReference>
<comment type="caution">
    <text evidence="10">The sequence shown here is derived from an EMBL/GenBank/DDBJ whole genome shotgun (WGS) entry which is preliminary data.</text>
</comment>
<sequence>MESTLERPAGRIFLAEDDEGQREELQYALEREGYQVFLAEDFGQLAQEAERFAPDLILLDIQLPGGDGLAACRQIRSRSDIPVIFITGRGSSMDELTGLTSGADDYITKPCCVPVVMARIRAVLLRSGKKEELHTLTAGGCTLNILDATVTARGTALLTRTELRILYLLFLHSGRIVSRQELLDGLWDDHIYIDDNTLSVNIARIREKLKDIGAAELIRTRRGQGYELCV</sequence>
<keyword evidence="3 7" id="KW-0238">DNA-binding</keyword>
<dbReference type="PANTHER" id="PTHR48111:SF43">
    <property type="entry name" value="STAGE 0 SPORULATION PROTEIN A HOMOLOG"/>
    <property type="match status" value="1"/>
</dbReference>
<evidence type="ECO:0000259" key="9">
    <source>
        <dbReference type="PROSITE" id="PS51755"/>
    </source>
</evidence>
<evidence type="ECO:0000256" key="6">
    <source>
        <dbReference type="PROSITE-ProRule" id="PRU00169"/>
    </source>
</evidence>
<organism evidence="10 11">
    <name type="scientific">Faecalicatena fissicatena</name>
    <dbReference type="NCBI Taxonomy" id="290055"/>
    <lineage>
        <taxon>Bacteria</taxon>
        <taxon>Bacillati</taxon>
        <taxon>Bacillota</taxon>
        <taxon>Clostridia</taxon>
        <taxon>Lachnospirales</taxon>
        <taxon>Lachnospiraceae</taxon>
        <taxon>Faecalicatena</taxon>
    </lineage>
</organism>
<keyword evidence="6" id="KW-0597">Phosphoprotein</keyword>
<evidence type="ECO:0000313" key="11">
    <source>
        <dbReference type="Proteomes" id="UP000716906"/>
    </source>
</evidence>
<dbReference type="PROSITE" id="PS50110">
    <property type="entry name" value="RESPONSE_REGULATORY"/>
    <property type="match status" value="1"/>
</dbReference>
<dbReference type="SMART" id="SM00448">
    <property type="entry name" value="REC"/>
    <property type="match status" value="1"/>
</dbReference>
<evidence type="ECO:0000256" key="3">
    <source>
        <dbReference type="ARBA" id="ARBA00023125"/>
    </source>
</evidence>
<feature type="DNA-binding region" description="OmpR/PhoB-type" evidence="7">
    <location>
        <begin position="133"/>
        <end position="230"/>
    </location>
</feature>
<dbReference type="SUPFAM" id="SSF46894">
    <property type="entry name" value="C-terminal effector domain of the bipartite response regulators"/>
    <property type="match status" value="1"/>
</dbReference>
<protein>
    <recommendedName>
        <fullName evidence="1">Stage 0 sporulation protein A homolog</fullName>
    </recommendedName>
</protein>
<dbReference type="CDD" id="cd00383">
    <property type="entry name" value="trans_reg_C"/>
    <property type="match status" value="1"/>
</dbReference>
<feature type="domain" description="OmpR/PhoB-type" evidence="9">
    <location>
        <begin position="133"/>
        <end position="230"/>
    </location>
</feature>
<reference evidence="10 11" key="1">
    <citation type="journal article" date="2021" name="Sci. Rep.">
        <title>The distribution of antibiotic resistance genes in chicken gut microbiota commensals.</title>
        <authorList>
            <person name="Juricova H."/>
            <person name="Matiasovicova J."/>
            <person name="Kubasova T."/>
            <person name="Cejkova D."/>
            <person name="Rychlik I."/>
        </authorList>
    </citation>
    <scope>NUCLEOTIDE SEQUENCE [LARGE SCALE GENOMIC DNA]</scope>
    <source>
        <strain evidence="10 11">An773</strain>
    </source>
</reference>
<keyword evidence="2" id="KW-0805">Transcription regulation</keyword>
<dbReference type="SUPFAM" id="SSF52172">
    <property type="entry name" value="CheY-like"/>
    <property type="match status" value="1"/>
</dbReference>
<dbReference type="EMBL" id="JACLYY010000016">
    <property type="protein sequence ID" value="MBM6739116.1"/>
    <property type="molecule type" value="Genomic_DNA"/>
</dbReference>
<evidence type="ECO:0000256" key="2">
    <source>
        <dbReference type="ARBA" id="ARBA00023015"/>
    </source>
</evidence>
<dbReference type="Pfam" id="PF00072">
    <property type="entry name" value="Response_reg"/>
    <property type="match status" value="1"/>
</dbReference>
<keyword evidence="11" id="KW-1185">Reference proteome</keyword>
<evidence type="ECO:0000313" key="10">
    <source>
        <dbReference type="EMBL" id="MBM6739116.1"/>
    </source>
</evidence>
<name>A0ABS2EC10_9FIRM</name>
<dbReference type="InterPro" id="IPR039420">
    <property type="entry name" value="WalR-like"/>
</dbReference>
<dbReference type="InterPro" id="IPR011006">
    <property type="entry name" value="CheY-like_superfamily"/>
</dbReference>
<dbReference type="Gene3D" id="1.10.10.10">
    <property type="entry name" value="Winged helix-like DNA-binding domain superfamily/Winged helix DNA-binding domain"/>
    <property type="match status" value="1"/>
</dbReference>
<dbReference type="Pfam" id="PF00486">
    <property type="entry name" value="Trans_reg_C"/>
    <property type="match status" value="1"/>
</dbReference>
<dbReference type="RefSeq" id="WP_205156335.1">
    <property type="nucleotide sequence ID" value="NZ_JACLYY010000016.1"/>
</dbReference>
<dbReference type="InterPro" id="IPR036388">
    <property type="entry name" value="WH-like_DNA-bd_sf"/>
</dbReference>
<evidence type="ECO:0000256" key="1">
    <source>
        <dbReference type="ARBA" id="ARBA00018672"/>
    </source>
</evidence>
<keyword evidence="4" id="KW-0804">Transcription</keyword>
<dbReference type="Proteomes" id="UP000716906">
    <property type="component" value="Unassembled WGS sequence"/>
</dbReference>
<dbReference type="InterPro" id="IPR001867">
    <property type="entry name" value="OmpR/PhoB-type_DNA-bd"/>
</dbReference>
<feature type="domain" description="Response regulatory" evidence="8">
    <location>
        <begin position="11"/>
        <end position="124"/>
    </location>
</feature>
<dbReference type="InterPro" id="IPR016032">
    <property type="entry name" value="Sig_transdc_resp-reg_C-effctor"/>
</dbReference>
<gene>
    <name evidence="10" type="ORF">H7U36_13585</name>
</gene>
<evidence type="ECO:0000256" key="5">
    <source>
        <dbReference type="ARBA" id="ARBA00024867"/>
    </source>
</evidence>
<evidence type="ECO:0000256" key="4">
    <source>
        <dbReference type="ARBA" id="ARBA00023163"/>
    </source>
</evidence>
<dbReference type="PANTHER" id="PTHR48111">
    <property type="entry name" value="REGULATOR OF RPOS"/>
    <property type="match status" value="1"/>
</dbReference>
<comment type="function">
    <text evidence="5">May play the central regulatory role in sporulation. It may be an element of the effector pathway responsible for the activation of sporulation genes in response to nutritional stress. Spo0A may act in concert with spo0H (a sigma factor) to control the expression of some genes that are critical to the sporulation process.</text>
</comment>
<accession>A0ABS2EC10</accession>
<evidence type="ECO:0000259" key="8">
    <source>
        <dbReference type="PROSITE" id="PS50110"/>
    </source>
</evidence>
<dbReference type="Gene3D" id="6.10.250.690">
    <property type="match status" value="1"/>
</dbReference>
<dbReference type="PROSITE" id="PS51755">
    <property type="entry name" value="OMPR_PHOB"/>
    <property type="match status" value="1"/>
</dbReference>
<dbReference type="SMART" id="SM00862">
    <property type="entry name" value="Trans_reg_C"/>
    <property type="match status" value="1"/>
</dbReference>
<evidence type="ECO:0000256" key="7">
    <source>
        <dbReference type="PROSITE-ProRule" id="PRU01091"/>
    </source>
</evidence>
<feature type="modified residue" description="4-aspartylphosphate" evidence="6">
    <location>
        <position position="60"/>
    </location>
</feature>